<sequence length="59" mass="6469">MVKQDTNPKTPAHTTGTRKGENRAEPLAQRPTRTAKDATGINSQQRDPIDPKMPHLPPA</sequence>
<feature type="compositionally biased region" description="Polar residues" evidence="1">
    <location>
        <begin position="1"/>
        <end position="17"/>
    </location>
</feature>
<dbReference type="OrthoDB" id="5147872at2"/>
<protein>
    <submittedName>
        <fullName evidence="2">Uncharacterized protein</fullName>
    </submittedName>
</protein>
<feature type="region of interest" description="Disordered" evidence="1">
    <location>
        <begin position="1"/>
        <end position="59"/>
    </location>
</feature>
<dbReference type="Proteomes" id="UP000292958">
    <property type="component" value="Unassembled WGS sequence"/>
</dbReference>
<organism evidence="2 3">
    <name type="scientific">Edaphobacter modestus</name>
    <dbReference type="NCBI Taxonomy" id="388466"/>
    <lineage>
        <taxon>Bacteria</taxon>
        <taxon>Pseudomonadati</taxon>
        <taxon>Acidobacteriota</taxon>
        <taxon>Terriglobia</taxon>
        <taxon>Terriglobales</taxon>
        <taxon>Acidobacteriaceae</taxon>
        <taxon>Edaphobacter</taxon>
    </lineage>
</organism>
<reference evidence="2 3" key="1">
    <citation type="submission" date="2019-02" db="EMBL/GenBank/DDBJ databases">
        <title>Genomic Encyclopedia of Archaeal and Bacterial Type Strains, Phase II (KMG-II): from individual species to whole genera.</title>
        <authorList>
            <person name="Goeker M."/>
        </authorList>
    </citation>
    <scope>NUCLEOTIDE SEQUENCE [LARGE SCALE GENOMIC DNA]</scope>
    <source>
        <strain evidence="2 3">DSM 18101</strain>
    </source>
</reference>
<keyword evidence="3" id="KW-1185">Reference proteome</keyword>
<accession>A0A4Q7YPF0</accession>
<dbReference type="EMBL" id="SHKW01000001">
    <property type="protein sequence ID" value="RZU38934.1"/>
    <property type="molecule type" value="Genomic_DNA"/>
</dbReference>
<evidence type="ECO:0000313" key="3">
    <source>
        <dbReference type="Proteomes" id="UP000292958"/>
    </source>
</evidence>
<proteinExistence type="predicted"/>
<evidence type="ECO:0000256" key="1">
    <source>
        <dbReference type="SAM" id="MobiDB-lite"/>
    </source>
</evidence>
<dbReference type="AlphaFoldDB" id="A0A4Q7YPF0"/>
<dbReference type="RefSeq" id="WP_130417220.1">
    <property type="nucleotide sequence ID" value="NZ_SHKW01000001.1"/>
</dbReference>
<comment type="caution">
    <text evidence="2">The sequence shown here is derived from an EMBL/GenBank/DDBJ whole genome shotgun (WGS) entry which is preliminary data.</text>
</comment>
<name>A0A4Q7YPF0_9BACT</name>
<gene>
    <name evidence="2" type="ORF">BDD14_0244</name>
</gene>
<evidence type="ECO:0000313" key="2">
    <source>
        <dbReference type="EMBL" id="RZU38934.1"/>
    </source>
</evidence>